<dbReference type="RefSeq" id="XP_041195159.1">
    <property type="nucleotide sequence ID" value="XM_041329714.1"/>
</dbReference>
<dbReference type="Pfam" id="PF18721">
    <property type="entry name" value="CxC6"/>
    <property type="match status" value="1"/>
</dbReference>
<dbReference type="OrthoDB" id="3055037at2759"/>
<name>A0A9P7JFN9_9AGAM</name>
<comment type="caution">
    <text evidence="2">The sequence shown here is derived from an EMBL/GenBank/DDBJ whole genome shotgun (WGS) entry which is preliminary data.</text>
</comment>
<proteinExistence type="predicted"/>
<gene>
    <name evidence="2" type="ORF">BJ212DRAFT_1251046</name>
</gene>
<feature type="non-terminal residue" evidence="2">
    <location>
        <position position="1"/>
    </location>
</feature>
<keyword evidence="3" id="KW-1185">Reference proteome</keyword>
<evidence type="ECO:0000259" key="1">
    <source>
        <dbReference type="Pfam" id="PF18721"/>
    </source>
</evidence>
<dbReference type="GeneID" id="64623731"/>
<dbReference type="Proteomes" id="UP000807769">
    <property type="component" value="Unassembled WGS sequence"/>
</dbReference>
<reference evidence="2" key="1">
    <citation type="journal article" date="2020" name="New Phytol.">
        <title>Comparative genomics reveals dynamic genome evolution in host specialist ectomycorrhizal fungi.</title>
        <authorList>
            <person name="Lofgren L.A."/>
            <person name="Nguyen N.H."/>
            <person name="Vilgalys R."/>
            <person name="Ruytinx J."/>
            <person name="Liao H.L."/>
            <person name="Branco S."/>
            <person name="Kuo A."/>
            <person name="LaButti K."/>
            <person name="Lipzen A."/>
            <person name="Andreopoulos W."/>
            <person name="Pangilinan J."/>
            <person name="Riley R."/>
            <person name="Hundley H."/>
            <person name="Na H."/>
            <person name="Barry K."/>
            <person name="Grigoriev I.V."/>
            <person name="Stajich J.E."/>
            <person name="Kennedy P.G."/>
        </authorList>
    </citation>
    <scope>NUCLEOTIDE SEQUENCE</scope>
    <source>
        <strain evidence="2">MN1</strain>
    </source>
</reference>
<dbReference type="InterPro" id="IPR040898">
    <property type="entry name" value="CxC6"/>
</dbReference>
<evidence type="ECO:0000313" key="3">
    <source>
        <dbReference type="Proteomes" id="UP000807769"/>
    </source>
</evidence>
<accession>A0A9P7JFN9</accession>
<dbReference type="AlphaFoldDB" id="A0A9P7JFN9"/>
<protein>
    <recommendedName>
        <fullName evidence="1">CxC6 like cysteine cluster associated with KDZ domain-containing protein</fullName>
    </recommendedName>
</protein>
<dbReference type="EMBL" id="JABBWG010000009">
    <property type="protein sequence ID" value="KAG1819624.1"/>
    <property type="molecule type" value="Genomic_DNA"/>
</dbReference>
<sequence>KVSVVNVNGITVRHPCCTVYNCHIPLSNNHHQFCPTYTNQNNECTIIECTLPITGGCHTC</sequence>
<organism evidence="2 3">
    <name type="scientific">Suillus subaureus</name>
    <dbReference type="NCBI Taxonomy" id="48587"/>
    <lineage>
        <taxon>Eukaryota</taxon>
        <taxon>Fungi</taxon>
        <taxon>Dikarya</taxon>
        <taxon>Basidiomycota</taxon>
        <taxon>Agaricomycotina</taxon>
        <taxon>Agaricomycetes</taxon>
        <taxon>Agaricomycetidae</taxon>
        <taxon>Boletales</taxon>
        <taxon>Suillineae</taxon>
        <taxon>Suillaceae</taxon>
        <taxon>Suillus</taxon>
    </lineage>
</organism>
<evidence type="ECO:0000313" key="2">
    <source>
        <dbReference type="EMBL" id="KAG1819624.1"/>
    </source>
</evidence>
<feature type="domain" description="CxC6 like cysteine cluster associated with KDZ" evidence="1">
    <location>
        <begin position="8"/>
        <end position="60"/>
    </location>
</feature>
<feature type="non-terminal residue" evidence="2">
    <location>
        <position position="60"/>
    </location>
</feature>